<gene>
    <name evidence="2" type="ORF">POPTR_013G071950</name>
</gene>
<name>A0A3N7FVS1_POPTR</name>
<dbReference type="InParanoid" id="A0A3N7FVS1"/>
<dbReference type="EMBL" id="CM009302">
    <property type="protein sequence ID" value="RQO99117.1"/>
    <property type="molecule type" value="Genomic_DNA"/>
</dbReference>
<sequence length="63" mass="7731">MFMGLITDFRLAFVKRREDLDLKVRQLRRELGDVQQEYDRLMVELTSLDTVKEEKHLIKHQWL</sequence>
<dbReference type="AlphaFoldDB" id="A0A3N7FVS1"/>
<dbReference type="Proteomes" id="UP000006729">
    <property type="component" value="Chromosome 13"/>
</dbReference>
<reference evidence="2 3" key="1">
    <citation type="journal article" date="2006" name="Science">
        <title>The genome of black cottonwood, Populus trichocarpa (Torr. &amp; Gray).</title>
        <authorList>
            <person name="Tuskan G.A."/>
            <person name="Difazio S."/>
            <person name="Jansson S."/>
            <person name="Bohlmann J."/>
            <person name="Grigoriev I."/>
            <person name="Hellsten U."/>
            <person name="Putnam N."/>
            <person name="Ralph S."/>
            <person name="Rombauts S."/>
            <person name="Salamov A."/>
            <person name="Schein J."/>
            <person name="Sterck L."/>
            <person name="Aerts A."/>
            <person name="Bhalerao R.R."/>
            <person name="Bhalerao R.P."/>
            <person name="Blaudez D."/>
            <person name="Boerjan W."/>
            <person name="Brun A."/>
            <person name="Brunner A."/>
            <person name="Busov V."/>
            <person name="Campbell M."/>
            <person name="Carlson J."/>
            <person name="Chalot M."/>
            <person name="Chapman J."/>
            <person name="Chen G.L."/>
            <person name="Cooper D."/>
            <person name="Coutinho P.M."/>
            <person name="Couturier J."/>
            <person name="Covert S."/>
            <person name="Cronk Q."/>
            <person name="Cunningham R."/>
            <person name="Davis J."/>
            <person name="Degroeve S."/>
            <person name="Dejardin A."/>
            <person name="Depamphilis C."/>
            <person name="Detter J."/>
            <person name="Dirks B."/>
            <person name="Dubchak I."/>
            <person name="Duplessis S."/>
            <person name="Ehlting J."/>
            <person name="Ellis B."/>
            <person name="Gendler K."/>
            <person name="Goodstein D."/>
            <person name="Gribskov M."/>
            <person name="Grimwood J."/>
            <person name="Groover A."/>
            <person name="Gunter L."/>
            <person name="Hamberger B."/>
            <person name="Heinze B."/>
            <person name="Helariutta Y."/>
            <person name="Henrissat B."/>
            <person name="Holligan D."/>
            <person name="Holt R."/>
            <person name="Huang W."/>
            <person name="Islam-Faridi N."/>
            <person name="Jones S."/>
            <person name="Jones-Rhoades M."/>
            <person name="Jorgensen R."/>
            <person name="Joshi C."/>
            <person name="Kangasjarvi J."/>
            <person name="Karlsson J."/>
            <person name="Kelleher C."/>
            <person name="Kirkpatrick R."/>
            <person name="Kirst M."/>
            <person name="Kohler A."/>
            <person name="Kalluri U."/>
            <person name="Larimer F."/>
            <person name="Leebens-Mack J."/>
            <person name="Leple J.C."/>
            <person name="Locascio P."/>
            <person name="Lou Y."/>
            <person name="Lucas S."/>
            <person name="Martin F."/>
            <person name="Montanini B."/>
            <person name="Napoli C."/>
            <person name="Nelson D.R."/>
            <person name="Nelson C."/>
            <person name="Nieminen K."/>
            <person name="Nilsson O."/>
            <person name="Pereda V."/>
            <person name="Peter G."/>
            <person name="Philippe R."/>
            <person name="Pilate G."/>
            <person name="Poliakov A."/>
            <person name="Razumovskaya J."/>
            <person name="Richardson P."/>
            <person name="Rinaldi C."/>
            <person name="Ritland K."/>
            <person name="Rouze P."/>
            <person name="Ryaboy D."/>
            <person name="Schmutz J."/>
            <person name="Schrader J."/>
            <person name="Segerman B."/>
            <person name="Shin H."/>
            <person name="Siddiqui A."/>
            <person name="Sterky F."/>
            <person name="Terry A."/>
            <person name="Tsai C.J."/>
            <person name="Uberbacher E."/>
            <person name="Unneberg P."/>
            <person name="Vahala J."/>
            <person name="Wall K."/>
            <person name="Wessler S."/>
            <person name="Yang G."/>
            <person name="Yin T."/>
            <person name="Douglas C."/>
            <person name="Marra M."/>
            <person name="Sandberg G."/>
            <person name="Van de Peer Y."/>
            <person name="Rokhsar D."/>
        </authorList>
    </citation>
    <scope>NUCLEOTIDE SEQUENCE [LARGE SCALE GENOMIC DNA]</scope>
    <source>
        <strain evidence="3">cv. Nisqually</strain>
    </source>
</reference>
<keyword evidence="1" id="KW-0175">Coiled coil</keyword>
<feature type="coiled-coil region" evidence="1">
    <location>
        <begin position="17"/>
        <end position="44"/>
    </location>
</feature>
<protein>
    <submittedName>
        <fullName evidence="2">Uncharacterized protein</fullName>
    </submittedName>
</protein>
<evidence type="ECO:0000256" key="1">
    <source>
        <dbReference type="SAM" id="Coils"/>
    </source>
</evidence>
<evidence type="ECO:0000313" key="2">
    <source>
        <dbReference type="EMBL" id="RQO99117.1"/>
    </source>
</evidence>
<proteinExistence type="predicted"/>
<organism evidence="2 3">
    <name type="scientific">Populus trichocarpa</name>
    <name type="common">Western balsam poplar</name>
    <name type="synonym">Populus balsamifera subsp. trichocarpa</name>
    <dbReference type="NCBI Taxonomy" id="3694"/>
    <lineage>
        <taxon>Eukaryota</taxon>
        <taxon>Viridiplantae</taxon>
        <taxon>Streptophyta</taxon>
        <taxon>Embryophyta</taxon>
        <taxon>Tracheophyta</taxon>
        <taxon>Spermatophyta</taxon>
        <taxon>Magnoliopsida</taxon>
        <taxon>eudicotyledons</taxon>
        <taxon>Gunneridae</taxon>
        <taxon>Pentapetalae</taxon>
        <taxon>rosids</taxon>
        <taxon>fabids</taxon>
        <taxon>Malpighiales</taxon>
        <taxon>Salicaceae</taxon>
        <taxon>Saliceae</taxon>
        <taxon>Populus</taxon>
    </lineage>
</organism>
<keyword evidence="3" id="KW-1185">Reference proteome</keyword>
<accession>A0A3N7FVS1</accession>
<evidence type="ECO:0000313" key="3">
    <source>
        <dbReference type="Proteomes" id="UP000006729"/>
    </source>
</evidence>